<evidence type="ECO:0008006" key="4">
    <source>
        <dbReference type="Google" id="ProtNLM"/>
    </source>
</evidence>
<feature type="transmembrane region" description="Helical" evidence="1">
    <location>
        <begin position="54"/>
        <end position="74"/>
    </location>
</feature>
<comment type="caution">
    <text evidence="2">The sequence shown here is derived from an EMBL/GenBank/DDBJ whole genome shotgun (WGS) entry which is preliminary data.</text>
</comment>
<name>A0ABV8V4U6_9GAMM</name>
<organism evidence="2 3">
    <name type="scientific">Simiduia curdlanivorans</name>
    <dbReference type="NCBI Taxonomy" id="1492769"/>
    <lineage>
        <taxon>Bacteria</taxon>
        <taxon>Pseudomonadati</taxon>
        <taxon>Pseudomonadota</taxon>
        <taxon>Gammaproteobacteria</taxon>
        <taxon>Cellvibrionales</taxon>
        <taxon>Cellvibrionaceae</taxon>
        <taxon>Simiduia</taxon>
    </lineage>
</organism>
<dbReference type="Proteomes" id="UP001595840">
    <property type="component" value="Unassembled WGS sequence"/>
</dbReference>
<evidence type="ECO:0000313" key="3">
    <source>
        <dbReference type="Proteomes" id="UP001595840"/>
    </source>
</evidence>
<protein>
    <recommendedName>
        <fullName evidence="4">CXXC-20-CXXC protein</fullName>
    </recommendedName>
</protein>
<evidence type="ECO:0000256" key="1">
    <source>
        <dbReference type="SAM" id="Phobius"/>
    </source>
</evidence>
<accession>A0ABV8V4U6</accession>
<keyword evidence="1" id="KW-0812">Transmembrane</keyword>
<keyword evidence="1" id="KW-1133">Transmembrane helix</keyword>
<gene>
    <name evidence="2" type="ORF">ACFOX3_11245</name>
</gene>
<keyword evidence="1" id="KW-0472">Membrane</keyword>
<keyword evidence="3" id="KW-1185">Reference proteome</keyword>
<dbReference type="RefSeq" id="WP_290264827.1">
    <property type="nucleotide sequence ID" value="NZ_JAUFQG010000006.1"/>
</dbReference>
<reference evidence="3" key="1">
    <citation type="journal article" date="2019" name="Int. J. Syst. Evol. Microbiol.">
        <title>The Global Catalogue of Microorganisms (GCM) 10K type strain sequencing project: providing services to taxonomists for standard genome sequencing and annotation.</title>
        <authorList>
            <consortium name="The Broad Institute Genomics Platform"/>
            <consortium name="The Broad Institute Genome Sequencing Center for Infectious Disease"/>
            <person name="Wu L."/>
            <person name="Ma J."/>
        </authorList>
    </citation>
    <scope>NUCLEOTIDE SEQUENCE [LARGE SCALE GENOMIC DNA]</scope>
    <source>
        <strain evidence="3">CECT 8570</strain>
    </source>
</reference>
<evidence type="ECO:0000313" key="2">
    <source>
        <dbReference type="EMBL" id="MFC4362878.1"/>
    </source>
</evidence>
<proteinExistence type="predicted"/>
<sequence>MSLILSPLRCPWCQQAVTKSELRKQGLMKTYLARQAFPCPHCQKSVTLPERAETLISSGLFIAVILAPLFYYYQWLFADPRLLFSLGLALIITGALFQKLQKVIEPNESDNEQE</sequence>
<dbReference type="EMBL" id="JBHSCX010000013">
    <property type="protein sequence ID" value="MFC4362878.1"/>
    <property type="molecule type" value="Genomic_DNA"/>
</dbReference>
<feature type="transmembrane region" description="Helical" evidence="1">
    <location>
        <begin position="80"/>
        <end position="97"/>
    </location>
</feature>